<protein>
    <submittedName>
        <fullName evidence="1">Uncharacterized protein</fullName>
    </submittedName>
</protein>
<dbReference type="Proteomes" id="UP000078228">
    <property type="component" value="Unassembled WGS sequence"/>
</dbReference>
<organism evidence="1 3">
    <name type="scientific">Moraxella catarrhalis</name>
    <name type="common">Branhamella catarrhalis</name>
    <dbReference type="NCBI Taxonomy" id="480"/>
    <lineage>
        <taxon>Bacteria</taxon>
        <taxon>Pseudomonadati</taxon>
        <taxon>Pseudomonadota</taxon>
        <taxon>Gammaproteobacteria</taxon>
        <taxon>Moraxellales</taxon>
        <taxon>Moraxellaceae</taxon>
        <taxon>Moraxella</taxon>
    </lineage>
</organism>
<evidence type="ECO:0000313" key="3">
    <source>
        <dbReference type="Proteomes" id="UP000078228"/>
    </source>
</evidence>
<evidence type="ECO:0000313" key="4">
    <source>
        <dbReference type="Proteomes" id="UP000078446"/>
    </source>
</evidence>
<keyword evidence="3" id="KW-1185">Reference proteome</keyword>
<accession>A0A198UUT9</accession>
<dbReference type="EMBL" id="LXHC01000011">
    <property type="protein sequence ID" value="OAU96986.1"/>
    <property type="molecule type" value="Genomic_DNA"/>
</dbReference>
<evidence type="ECO:0000313" key="2">
    <source>
        <dbReference type="EMBL" id="OAV00071.1"/>
    </source>
</evidence>
<name>A0A198UUT9_MORCA</name>
<evidence type="ECO:0000313" key="1">
    <source>
        <dbReference type="EMBL" id="OAU96986.1"/>
    </source>
</evidence>
<proteinExistence type="predicted"/>
<dbReference type="EMBL" id="LXHE01000016">
    <property type="protein sequence ID" value="OAV00071.1"/>
    <property type="molecule type" value="Genomic_DNA"/>
</dbReference>
<dbReference type="PATRIC" id="fig|480.236.peg.335"/>
<sequence length="43" mass="5070">MILLSYQSISITTHFKSIPELLQVLNTKFCRKIAKILWFNTQT</sequence>
<gene>
    <name evidence="2" type="ORF">AO382_1668</name>
    <name evidence="1" type="ORF">AO384_0795</name>
</gene>
<dbReference type="Proteomes" id="UP000078446">
    <property type="component" value="Unassembled WGS sequence"/>
</dbReference>
<comment type="caution">
    <text evidence="1">The sequence shown here is derived from an EMBL/GenBank/DDBJ whole genome shotgun (WGS) entry which is preliminary data.</text>
</comment>
<reference evidence="3 4" key="1">
    <citation type="journal article" date="2016" name="Genome Biol. Evol.">
        <title>Comparative Genomic Analyses of the Moraxella catarrhalis Serosensitive and Seroresistant Lineages Demonstrate Their Independent Evolution.</title>
        <authorList>
            <person name="Earl J.P."/>
            <person name="de Vries S.P."/>
            <person name="Ahmed A."/>
            <person name="Powell E."/>
            <person name="Schultz M.P."/>
            <person name="Hermans P.W."/>
            <person name="Hill D.J."/>
            <person name="Zhou Z."/>
            <person name="Constantinidou C.I."/>
            <person name="Hu F.Z."/>
            <person name="Bootsma H.J."/>
            <person name="Ehrlich G.D."/>
        </authorList>
    </citation>
    <scope>NUCLEOTIDE SEQUENCE [LARGE SCALE GENOMIC DNA]</scope>
    <source>
        <strain evidence="1 3">Z7542</strain>
        <strain evidence="2 4">Z7574</strain>
    </source>
</reference>
<dbReference type="AlphaFoldDB" id="A0A198UUT9"/>